<evidence type="ECO:0000259" key="2">
    <source>
        <dbReference type="PROSITE" id="PS50404"/>
    </source>
</evidence>
<accession>A0ABQ6MTP1</accession>
<dbReference type="SUPFAM" id="SSF47616">
    <property type="entry name" value="GST C-terminal domain-like"/>
    <property type="match status" value="1"/>
</dbReference>
<evidence type="ECO:0000313" key="5">
    <source>
        <dbReference type="Proteomes" id="UP001165060"/>
    </source>
</evidence>
<dbReference type="InterPro" id="IPR036249">
    <property type="entry name" value="Thioredoxin-like_sf"/>
</dbReference>
<dbReference type="Gene3D" id="3.40.30.10">
    <property type="entry name" value="Glutaredoxin"/>
    <property type="match status" value="1"/>
</dbReference>
<dbReference type="InterPro" id="IPR004045">
    <property type="entry name" value="Glutathione_S-Trfase_N"/>
</dbReference>
<protein>
    <recommendedName>
        <fullName evidence="6">Glutathione S-transferase</fullName>
    </recommendedName>
</protein>
<dbReference type="PROSITE" id="PS50405">
    <property type="entry name" value="GST_CTER"/>
    <property type="match status" value="1"/>
</dbReference>
<evidence type="ECO:0000259" key="3">
    <source>
        <dbReference type="PROSITE" id="PS50405"/>
    </source>
</evidence>
<dbReference type="EMBL" id="BRYB01000536">
    <property type="protein sequence ID" value="GMI32118.1"/>
    <property type="molecule type" value="Genomic_DNA"/>
</dbReference>
<dbReference type="InterPro" id="IPR036282">
    <property type="entry name" value="Glutathione-S-Trfase_C_sf"/>
</dbReference>
<feature type="domain" description="GST N-terminal" evidence="2">
    <location>
        <begin position="43"/>
        <end position="126"/>
    </location>
</feature>
<evidence type="ECO:0000256" key="1">
    <source>
        <dbReference type="SAM" id="MobiDB-lite"/>
    </source>
</evidence>
<dbReference type="InterPro" id="IPR040079">
    <property type="entry name" value="Glutathione_S-Trfase"/>
</dbReference>
<dbReference type="InterPro" id="IPR050213">
    <property type="entry name" value="GST_superfamily"/>
</dbReference>
<keyword evidence="5" id="KW-1185">Reference proteome</keyword>
<dbReference type="InterPro" id="IPR004046">
    <property type="entry name" value="GST_C"/>
</dbReference>
<feature type="domain" description="GST C-terminal" evidence="3">
    <location>
        <begin position="129"/>
        <end position="249"/>
    </location>
</feature>
<dbReference type="InterPro" id="IPR010987">
    <property type="entry name" value="Glutathione-S-Trfase_C-like"/>
</dbReference>
<dbReference type="SUPFAM" id="SSF52833">
    <property type="entry name" value="Thioredoxin-like"/>
    <property type="match status" value="1"/>
</dbReference>
<dbReference type="Proteomes" id="UP001165060">
    <property type="component" value="Unassembled WGS sequence"/>
</dbReference>
<gene>
    <name evidence="4" type="ORF">TeGR_g14980</name>
</gene>
<organism evidence="4 5">
    <name type="scientific">Tetraparma gracilis</name>
    <dbReference type="NCBI Taxonomy" id="2962635"/>
    <lineage>
        <taxon>Eukaryota</taxon>
        <taxon>Sar</taxon>
        <taxon>Stramenopiles</taxon>
        <taxon>Ochrophyta</taxon>
        <taxon>Bolidophyceae</taxon>
        <taxon>Parmales</taxon>
        <taxon>Triparmaceae</taxon>
        <taxon>Tetraparma</taxon>
    </lineage>
</organism>
<dbReference type="PROSITE" id="PS50404">
    <property type="entry name" value="GST_NTER"/>
    <property type="match status" value="1"/>
</dbReference>
<dbReference type="Pfam" id="PF14497">
    <property type="entry name" value="GST_C_3"/>
    <property type="match status" value="1"/>
</dbReference>
<sequence>MSKFGIQSASELKDWLESQDETLGELVLNRDIKIGMEAWRKKAMLQLVYFAVRARAETARMILEFGKVPYLDRSVPEYFGGSRWPAVKSAGLTAFGQLPVLDIDGTQLSQEAAINRYCAGLVPGLIPADPVQAALADSIYMAAEELAVSNPIVNVHRGEKFEEAKREFFGTFPRRLKNFGRLIRKTGGPYTMGAEPRYCDFKLYHHLSNARSLEPTSLDGEEGVGAFMEAVEGLAGVKEYLTKRPVPIDIRVKPMLDPNVVGTRHEEKGEGGSSQKKQKV</sequence>
<dbReference type="PANTHER" id="PTHR11571">
    <property type="entry name" value="GLUTATHIONE S-TRANSFERASE"/>
    <property type="match status" value="1"/>
</dbReference>
<reference evidence="4 5" key="1">
    <citation type="journal article" date="2023" name="Commun. Biol.">
        <title>Genome analysis of Parmales, the sister group of diatoms, reveals the evolutionary specialization of diatoms from phago-mixotrophs to photoautotrophs.</title>
        <authorList>
            <person name="Ban H."/>
            <person name="Sato S."/>
            <person name="Yoshikawa S."/>
            <person name="Yamada K."/>
            <person name="Nakamura Y."/>
            <person name="Ichinomiya M."/>
            <person name="Sato N."/>
            <person name="Blanc-Mathieu R."/>
            <person name="Endo H."/>
            <person name="Kuwata A."/>
            <person name="Ogata H."/>
        </authorList>
    </citation>
    <scope>NUCLEOTIDE SEQUENCE [LARGE SCALE GENOMIC DNA]</scope>
</reference>
<name>A0ABQ6MTP1_9STRA</name>
<comment type="caution">
    <text evidence="4">The sequence shown here is derived from an EMBL/GenBank/DDBJ whole genome shotgun (WGS) entry which is preliminary data.</text>
</comment>
<dbReference type="SFLD" id="SFLDS00019">
    <property type="entry name" value="Glutathione_Transferase_(cytos"/>
    <property type="match status" value="1"/>
</dbReference>
<dbReference type="CDD" id="cd03039">
    <property type="entry name" value="GST_N_Sigma_like"/>
    <property type="match status" value="1"/>
</dbReference>
<dbReference type="PANTHER" id="PTHR11571:SF150">
    <property type="entry name" value="GLUTATHIONE S-TRANSFERASE"/>
    <property type="match status" value="1"/>
</dbReference>
<dbReference type="Gene3D" id="1.20.1050.10">
    <property type="match status" value="1"/>
</dbReference>
<proteinExistence type="predicted"/>
<feature type="region of interest" description="Disordered" evidence="1">
    <location>
        <begin position="259"/>
        <end position="280"/>
    </location>
</feature>
<evidence type="ECO:0000313" key="4">
    <source>
        <dbReference type="EMBL" id="GMI32118.1"/>
    </source>
</evidence>
<evidence type="ECO:0008006" key="6">
    <source>
        <dbReference type="Google" id="ProtNLM"/>
    </source>
</evidence>